<dbReference type="GO" id="GO:0008270">
    <property type="term" value="F:zinc ion binding"/>
    <property type="evidence" value="ECO:0007669"/>
    <property type="project" value="UniProtKB-KW"/>
</dbReference>
<keyword evidence="1" id="KW-0677">Repeat</keyword>
<sequence length="560" mass="63173">MPVGEAIQLAGFILNASSKGLSVLSSLKKRQEAAQQSKKSRRQFLISLLQQSALSIQLGVELLLEYMYSSGEESQNYEADEWCRLLGNASLSAGATFESHVPDVLWSLKGVIPDIINRIVDESNEKVAKAKEFFRVASLLASAVFEDFGRSLDYFVIFCMASSLKLCATVLFRFPTNRDLLTMEIVNTILQLEERRVPIPKQSLLFRGKAEMDAKFIRKSIFCMFVLVSRLAAHCGSHNQARIQGILDNSRALGVGTLIEWNSFKREQQTSFGQQGVSANDLDGISAIAVNSKGQLIVAEHENRRIKTLNEEGQCLFIFENPTINDQNVIGQPVAMTIDKNDNVFVLMTRMRDYFIVKYDPEGKVVTWFEMKQGFTDDPARVCGMAINSQGAIFLGEAVSSRICVFEMLDNDLALRSSIPLKSEFSFCVDTYDNLYISQKDVLHIFKRAEEVPNGFHMKFERKGILRDARLRKGGIIFALAMDSYFQHVLVLTNGKKTKMGPILWFLDRESGAVKGIHRFPLIADQNICIASWKRTLYWVTKEASVINRITTLEQAMYSY</sequence>
<dbReference type="PANTHER" id="PTHR24104">
    <property type="entry name" value="E3 UBIQUITIN-PROTEIN LIGASE NHLRC1-RELATED"/>
    <property type="match status" value="1"/>
</dbReference>
<dbReference type="PANTHER" id="PTHR24104:SF25">
    <property type="entry name" value="PROTEIN LIN-41"/>
    <property type="match status" value="1"/>
</dbReference>
<evidence type="ECO:0000256" key="2">
    <source>
        <dbReference type="PROSITE-ProRule" id="PRU00504"/>
    </source>
</evidence>
<evidence type="ECO:0000313" key="4">
    <source>
        <dbReference type="Proteomes" id="UP000887567"/>
    </source>
</evidence>
<dbReference type="InterPro" id="IPR050952">
    <property type="entry name" value="TRIM-NHL_E3_ligases"/>
</dbReference>
<proteinExistence type="predicted"/>
<dbReference type="KEGG" id="epa:110238393"/>
<dbReference type="InterPro" id="IPR011042">
    <property type="entry name" value="6-blade_b-propeller_TolB-like"/>
</dbReference>
<dbReference type="InterPro" id="IPR001258">
    <property type="entry name" value="NHL_repeat"/>
</dbReference>
<dbReference type="GeneID" id="110238393"/>
<organism evidence="3 4">
    <name type="scientific">Exaiptasia diaphana</name>
    <name type="common">Tropical sea anemone</name>
    <name type="synonym">Aiptasia pulchella</name>
    <dbReference type="NCBI Taxonomy" id="2652724"/>
    <lineage>
        <taxon>Eukaryota</taxon>
        <taxon>Metazoa</taxon>
        <taxon>Cnidaria</taxon>
        <taxon>Anthozoa</taxon>
        <taxon>Hexacorallia</taxon>
        <taxon>Actiniaria</taxon>
        <taxon>Aiptasiidae</taxon>
        <taxon>Exaiptasia</taxon>
    </lineage>
</organism>
<dbReference type="Gene3D" id="2.120.10.30">
    <property type="entry name" value="TolB, C-terminal domain"/>
    <property type="match status" value="1"/>
</dbReference>
<protein>
    <submittedName>
        <fullName evidence="3">Uncharacterized protein</fullName>
    </submittedName>
</protein>
<dbReference type="EnsemblMetazoa" id="XM_021044064.2">
    <property type="protein sequence ID" value="XP_020899723.1"/>
    <property type="gene ID" value="LOC110238393"/>
</dbReference>
<keyword evidence="4" id="KW-1185">Reference proteome</keyword>
<feature type="repeat" description="NHL" evidence="2">
    <location>
        <begin position="269"/>
        <end position="312"/>
    </location>
</feature>
<dbReference type="PROSITE" id="PS51125">
    <property type="entry name" value="NHL"/>
    <property type="match status" value="1"/>
</dbReference>
<evidence type="ECO:0000313" key="3">
    <source>
        <dbReference type="EnsemblMetazoa" id="XP_020899723.1"/>
    </source>
</evidence>
<name>A0A913X6N2_EXADI</name>
<dbReference type="SUPFAM" id="SSF101898">
    <property type="entry name" value="NHL repeat"/>
    <property type="match status" value="1"/>
</dbReference>
<accession>A0A913X6N2</accession>
<reference evidence="3" key="1">
    <citation type="submission" date="2022-11" db="UniProtKB">
        <authorList>
            <consortium name="EnsemblMetazoa"/>
        </authorList>
    </citation>
    <scope>IDENTIFICATION</scope>
</reference>
<evidence type="ECO:0000256" key="1">
    <source>
        <dbReference type="ARBA" id="ARBA00022737"/>
    </source>
</evidence>
<dbReference type="AlphaFoldDB" id="A0A913X6N2"/>
<dbReference type="OrthoDB" id="5958281at2759"/>
<dbReference type="Proteomes" id="UP000887567">
    <property type="component" value="Unplaced"/>
</dbReference>
<dbReference type="RefSeq" id="XP_020899723.1">
    <property type="nucleotide sequence ID" value="XM_021044064.2"/>
</dbReference>